<protein>
    <submittedName>
        <fullName evidence="1">Uncharacterized protein</fullName>
    </submittedName>
</protein>
<dbReference type="VEuPathDB" id="VectorBase:AATE009432"/>
<reference evidence="1" key="1">
    <citation type="submission" date="2022-08" db="UniProtKB">
        <authorList>
            <consortium name="EnsemblMetazoa"/>
        </authorList>
    </citation>
    <scope>IDENTIFICATION</scope>
    <source>
        <strain evidence="1">EBRO</strain>
    </source>
</reference>
<evidence type="ECO:0000313" key="1">
    <source>
        <dbReference type="EnsemblMetazoa" id="AATE009432-PA.1"/>
    </source>
</evidence>
<dbReference type="AlphaFoldDB" id="A0A182J195"/>
<dbReference type="EnsemblMetazoa" id="AATE009432-RA">
    <property type="protein sequence ID" value="AATE009432-PA.1"/>
    <property type="gene ID" value="AATE009432"/>
</dbReference>
<proteinExistence type="predicted"/>
<sequence>MPPIRFVRPSPASPARPAAAASAAASPAAAATAATVAPAPPLWPGLPPLLLAFAFAGTRISAGGRGRGRIRTACSPAGRLVAALLLLLRVLLHVLGQVGLLRVRLAAQLADVRLQVLGVLVLRDVLEQRGLVGEALVARVALERLVRLMAPRVGLQVGELRERLRAAGMPALVRLVAGVRPDVLLQVRQLRELALADLAPVRLDAEMYPRVLRQTDLW</sequence>
<accession>A0A182J195</accession>
<organism evidence="1">
    <name type="scientific">Anopheles atroparvus</name>
    <name type="common">European mosquito</name>
    <dbReference type="NCBI Taxonomy" id="41427"/>
    <lineage>
        <taxon>Eukaryota</taxon>
        <taxon>Metazoa</taxon>
        <taxon>Ecdysozoa</taxon>
        <taxon>Arthropoda</taxon>
        <taxon>Hexapoda</taxon>
        <taxon>Insecta</taxon>
        <taxon>Pterygota</taxon>
        <taxon>Neoptera</taxon>
        <taxon>Endopterygota</taxon>
        <taxon>Diptera</taxon>
        <taxon>Nematocera</taxon>
        <taxon>Culicoidea</taxon>
        <taxon>Culicidae</taxon>
        <taxon>Anophelinae</taxon>
        <taxon>Anopheles</taxon>
    </lineage>
</organism>
<name>A0A182J195_ANOAO</name>